<evidence type="ECO:0000313" key="1">
    <source>
        <dbReference type="EMBL" id="MBL0421483.1"/>
    </source>
</evidence>
<keyword evidence="2" id="KW-1185">Reference proteome</keyword>
<dbReference type="EMBL" id="JAEQNA010000005">
    <property type="protein sequence ID" value="MBL0421483.1"/>
    <property type="molecule type" value="Genomic_DNA"/>
</dbReference>
<dbReference type="GO" id="GO:0009055">
    <property type="term" value="F:electron transfer activity"/>
    <property type="evidence" value="ECO:0007669"/>
    <property type="project" value="InterPro"/>
</dbReference>
<reference evidence="1" key="1">
    <citation type="submission" date="2021-01" db="EMBL/GenBank/DDBJ databases">
        <title>Ramlibacter sp. strain AW1 16S ribosomal RNA gene Genome sequencing and assembly.</title>
        <authorList>
            <person name="Kang M."/>
        </authorList>
    </citation>
    <scope>NUCLEOTIDE SEQUENCE</scope>
    <source>
        <strain evidence="1">AW1</strain>
    </source>
</reference>
<gene>
    <name evidence="1" type="ORF">JI739_14085</name>
</gene>
<accession>A0A936ZJR9</accession>
<sequence>MLAACATVAASQTRVPSRGELLYDNHCIECHSTQMHWRDQRLATDWSSLKAQVRRWQATAHLGWSEEDIDAVTRHLNETIYRYPPPRQSARLDSRHR</sequence>
<name>A0A936ZJR9_9BURK</name>
<organism evidence="1 2">
    <name type="scientific">Ramlibacter aurantiacus</name>
    <dbReference type="NCBI Taxonomy" id="2801330"/>
    <lineage>
        <taxon>Bacteria</taxon>
        <taxon>Pseudomonadati</taxon>
        <taxon>Pseudomonadota</taxon>
        <taxon>Betaproteobacteria</taxon>
        <taxon>Burkholderiales</taxon>
        <taxon>Comamonadaceae</taxon>
        <taxon>Ramlibacter</taxon>
    </lineage>
</organism>
<comment type="caution">
    <text evidence="1">The sequence shown here is derived from an EMBL/GenBank/DDBJ whole genome shotgun (WGS) entry which is preliminary data.</text>
</comment>
<dbReference type="Proteomes" id="UP000613011">
    <property type="component" value="Unassembled WGS sequence"/>
</dbReference>
<dbReference type="InterPro" id="IPR036909">
    <property type="entry name" value="Cyt_c-like_dom_sf"/>
</dbReference>
<evidence type="ECO:0000313" key="2">
    <source>
        <dbReference type="Proteomes" id="UP000613011"/>
    </source>
</evidence>
<dbReference type="AlphaFoldDB" id="A0A936ZJR9"/>
<proteinExistence type="predicted"/>
<dbReference type="SUPFAM" id="SSF46626">
    <property type="entry name" value="Cytochrome c"/>
    <property type="match status" value="1"/>
</dbReference>
<dbReference type="GO" id="GO:0020037">
    <property type="term" value="F:heme binding"/>
    <property type="evidence" value="ECO:0007669"/>
    <property type="project" value="InterPro"/>
</dbReference>
<protein>
    <submittedName>
        <fullName evidence="1">Cytochrome C</fullName>
    </submittedName>
</protein>